<protein>
    <submittedName>
        <fullName evidence="1">Uncharacterized protein</fullName>
    </submittedName>
</protein>
<proteinExistence type="predicted"/>
<dbReference type="EMBL" id="CM023476">
    <property type="protein sequence ID" value="KAH7942472.1"/>
    <property type="molecule type" value="Genomic_DNA"/>
</dbReference>
<keyword evidence="2" id="KW-1185">Reference proteome</keyword>
<evidence type="ECO:0000313" key="1">
    <source>
        <dbReference type="EMBL" id="KAH7942472.1"/>
    </source>
</evidence>
<name>A0ACB8CIG3_DERSI</name>
<evidence type="ECO:0000313" key="2">
    <source>
        <dbReference type="Proteomes" id="UP000821865"/>
    </source>
</evidence>
<accession>A0ACB8CIG3</accession>
<sequence>MSAAKAITFAPRYLCESSIIRRDNCAADLILGAVPAFIVELHTPASRTLKEESANKQRKLPPAVTATETPHFEVPPLLPGTRHEAPTRQQAFFSVFMVSMSVALLVFMCIPPMIRDMQLFWSGYVVNTPGCKMPSYDPYHWTILLGALQPAYNYDNYCAENMRPNAVRQALDVFTLDETVLKGHYNVYANETDCYYQEVLRNMTALNADAARVLGPRVRVVFGRPLRQEYIRISCEAKGKHLFSDYFLVPVDKRDAGEALSRGQLNVLIVGIDAVSRLNFNRRMSRTRRFLVDERGAYEFLMYNKVGLNSIPNVIPLLSGMSDMNVSHLFKNRHYDSLPAIWKWYKSLGYATLYLEEMPNWATFTRTNGFKEAPTDYYAHPMMLQMFENTSDFYLCMGGRLKTKEVLRYVGDIVTFHKHRRLFAFVWLADMSHDKVEQVAYMDAPMEQFFKDLSAGGVMDSTAVLFLSDHGMRQGTFRMTEIGRHEDNTPFGLWVFPRRFLSEHPEVSVSLEVNQRRLVTTYDFHATLLSLPTLLGLSAHPTTRGLSLFRPVPPERTCEDAFIPQPFCACASQSFALFAIAYLNALAEQHFPGKCATWHLDKVDSATIVGVNVTGKANAAVNVEQHIDIVDRIDIYVNKTACLEKSRWQRVCNCKEQA</sequence>
<gene>
    <name evidence="1" type="ORF">HPB49_024513</name>
</gene>
<organism evidence="1 2">
    <name type="scientific">Dermacentor silvarum</name>
    <name type="common">Tick</name>
    <dbReference type="NCBI Taxonomy" id="543639"/>
    <lineage>
        <taxon>Eukaryota</taxon>
        <taxon>Metazoa</taxon>
        <taxon>Ecdysozoa</taxon>
        <taxon>Arthropoda</taxon>
        <taxon>Chelicerata</taxon>
        <taxon>Arachnida</taxon>
        <taxon>Acari</taxon>
        <taxon>Parasitiformes</taxon>
        <taxon>Ixodida</taxon>
        <taxon>Ixodoidea</taxon>
        <taxon>Ixodidae</taxon>
        <taxon>Rhipicephalinae</taxon>
        <taxon>Dermacentor</taxon>
    </lineage>
</organism>
<comment type="caution">
    <text evidence="1">The sequence shown here is derived from an EMBL/GenBank/DDBJ whole genome shotgun (WGS) entry which is preliminary data.</text>
</comment>
<reference evidence="1" key="1">
    <citation type="submission" date="2020-05" db="EMBL/GenBank/DDBJ databases">
        <title>Large-scale comparative analyses of tick genomes elucidate their genetic diversity and vector capacities.</title>
        <authorList>
            <person name="Jia N."/>
            <person name="Wang J."/>
            <person name="Shi W."/>
            <person name="Du L."/>
            <person name="Sun Y."/>
            <person name="Zhan W."/>
            <person name="Jiang J."/>
            <person name="Wang Q."/>
            <person name="Zhang B."/>
            <person name="Ji P."/>
            <person name="Sakyi L.B."/>
            <person name="Cui X."/>
            <person name="Yuan T."/>
            <person name="Jiang B."/>
            <person name="Yang W."/>
            <person name="Lam T.T.-Y."/>
            <person name="Chang Q."/>
            <person name="Ding S."/>
            <person name="Wang X."/>
            <person name="Zhu J."/>
            <person name="Ruan X."/>
            <person name="Zhao L."/>
            <person name="Wei J."/>
            <person name="Que T."/>
            <person name="Du C."/>
            <person name="Cheng J."/>
            <person name="Dai P."/>
            <person name="Han X."/>
            <person name="Huang E."/>
            <person name="Gao Y."/>
            <person name="Liu J."/>
            <person name="Shao H."/>
            <person name="Ye R."/>
            <person name="Li L."/>
            <person name="Wei W."/>
            <person name="Wang X."/>
            <person name="Wang C."/>
            <person name="Yang T."/>
            <person name="Huo Q."/>
            <person name="Li W."/>
            <person name="Guo W."/>
            <person name="Chen H."/>
            <person name="Zhou L."/>
            <person name="Ni X."/>
            <person name="Tian J."/>
            <person name="Zhou Y."/>
            <person name="Sheng Y."/>
            <person name="Liu T."/>
            <person name="Pan Y."/>
            <person name="Xia L."/>
            <person name="Li J."/>
            <person name="Zhao F."/>
            <person name="Cao W."/>
        </authorList>
    </citation>
    <scope>NUCLEOTIDE SEQUENCE</scope>
    <source>
        <strain evidence="1">Dsil-2018</strain>
    </source>
</reference>
<dbReference type="Proteomes" id="UP000821865">
    <property type="component" value="Chromosome 7"/>
</dbReference>